<evidence type="ECO:0000256" key="6">
    <source>
        <dbReference type="ARBA" id="ARBA00022729"/>
    </source>
</evidence>
<dbReference type="InterPro" id="IPR025885">
    <property type="entry name" value="PapC_N"/>
</dbReference>
<feature type="domain" description="PapC N-terminal" evidence="12">
    <location>
        <begin position="66"/>
        <end position="212"/>
    </location>
</feature>
<reference evidence="13 14" key="1">
    <citation type="submission" date="2020-10" db="EMBL/GenBank/DDBJ databases">
        <title>Phylogeny of dyella-like bacteria.</title>
        <authorList>
            <person name="Fu J."/>
        </authorList>
    </citation>
    <scope>NUCLEOTIDE SEQUENCE [LARGE SCALE GENOMIC DNA]</scope>
    <source>
        <strain evidence="13 14">JP1</strain>
    </source>
</reference>
<keyword evidence="4" id="KW-1134">Transmembrane beta strand</keyword>
<comment type="subcellular location">
    <subcellularLocation>
        <location evidence="1 9">Cell outer membrane</location>
        <topology evidence="1 9">Multi-pass membrane protein</topology>
    </subcellularLocation>
</comment>
<gene>
    <name evidence="13" type="ORF">ISP15_05765</name>
</gene>
<protein>
    <submittedName>
        <fullName evidence="13">Fimbrial biogenesis outer membrane usher protein</fullName>
    </submittedName>
</protein>
<dbReference type="Gene3D" id="2.60.40.2610">
    <property type="entry name" value="Outer membrane usher protein FimD, plug domain"/>
    <property type="match status" value="1"/>
</dbReference>
<dbReference type="PANTHER" id="PTHR30451">
    <property type="entry name" value="OUTER MEMBRANE USHER PROTEIN"/>
    <property type="match status" value="1"/>
</dbReference>
<dbReference type="PROSITE" id="PS01151">
    <property type="entry name" value="FIMBRIAL_USHER"/>
    <property type="match status" value="1"/>
</dbReference>
<dbReference type="InterPro" id="IPR000015">
    <property type="entry name" value="Fimb_usher"/>
</dbReference>
<dbReference type="InterPro" id="IPR043142">
    <property type="entry name" value="PapC-like_C_sf"/>
</dbReference>
<evidence type="ECO:0000259" key="11">
    <source>
        <dbReference type="Pfam" id="PF13953"/>
    </source>
</evidence>
<feature type="chain" id="PRO_5046481372" evidence="10">
    <location>
        <begin position="43"/>
        <end position="933"/>
    </location>
</feature>
<comment type="caution">
    <text evidence="13">The sequence shown here is derived from an EMBL/GenBank/DDBJ whole genome shotgun (WGS) entry which is preliminary data.</text>
</comment>
<evidence type="ECO:0000313" key="14">
    <source>
        <dbReference type="Proteomes" id="UP001620461"/>
    </source>
</evidence>
<evidence type="ECO:0000256" key="1">
    <source>
        <dbReference type="ARBA" id="ARBA00004571"/>
    </source>
</evidence>
<keyword evidence="3 9" id="KW-0813">Transport</keyword>
<evidence type="ECO:0000256" key="8">
    <source>
        <dbReference type="ARBA" id="ARBA00023237"/>
    </source>
</evidence>
<keyword evidence="5 9" id="KW-0812">Transmembrane</keyword>
<dbReference type="Gene3D" id="3.10.20.410">
    <property type="match status" value="1"/>
</dbReference>
<sequence length="933" mass="98300">MKARHATSRLAPRPRWPVACRPLVLCAGIAAVLGGWSGVACAFPAATDAAAGSADPAYASGGAADFDRSLLAGAGQNTTDLSRFEHGNPVLAGTYSTDIYLNNSWAGRTDVRFAAASAQANATPCVDSKLLGILQLHPAKISDQVAAQLKDPAACVSIASLIPGATMSFDMANLRLDTSVPQAYLGEVARGYVDPQFWDHGINAGLLNYNFNSYHSSNQGQSETTTYLGLDMGVNLGPWLLREDATVTWTSASGDAQARRQWQNIEAYVQRDLPGLRSRLTLGDSYTDGAVFDSYQIRGVQLGTDDRMLPQSLQGYAPVIHGVAQTNAKVAIRQNGVLIYQTTVSPGPFVINDLYPTGYGGSLDVTVTEANGQVSTFSVPYASVAQLLRPGITRFDIAAGELINAAISNKPVVLQATVQRGFNNFLTGYAGLVGSNGYAAALVGAAVDTRLGALAVDLTQANTHIPGYSTQSGQSMRITYSKLIPATQTTFSVAAYRYSTGGFLTLEDAAQARNYAEHGINAFNYVPPTVQPQTIDGVSEQTVLTPAEQAALAGNPFNGVPVIGSSGLELQRNSFTLTLNQRLGQSGGSLFANTSISDYWNEKGTNTQFQVGYNNSFHRLTYSISAIRSVDPLGRYDNQYMVSFSLPLGHSAHAPTFTLNVTHDQATGSQDQGLVNGTFGSDNQFNYGAAASYNSGTDSSATGSVNGGYRSPYALFDASYGKGSGYSQASVGINGSIVAHPGGVTFGQPLGDTVGIVYVPGAGGARLNNSSGARISSSGYAVVPDLMPYSLNTIQIDPKGLPLDVQLDATSAQVAPYEGAIVMLKFKTSRGRTLIVRAHLHDGEALPFGAEVFDEKGVSLGVVGQAGQILLRGVNQEGRLTARWQDDAGAAQSCSFAYHLAPNTKGAHAKTYEEMDATCERTNDVALTSRSGK</sequence>
<evidence type="ECO:0000256" key="3">
    <source>
        <dbReference type="ARBA" id="ARBA00022448"/>
    </source>
</evidence>
<evidence type="ECO:0000256" key="9">
    <source>
        <dbReference type="RuleBase" id="RU003884"/>
    </source>
</evidence>
<dbReference type="InterPro" id="IPR025949">
    <property type="entry name" value="PapC-like_C"/>
</dbReference>
<dbReference type="Pfam" id="PF13953">
    <property type="entry name" value="PapC_C"/>
    <property type="match status" value="1"/>
</dbReference>
<keyword evidence="7 9" id="KW-0472">Membrane</keyword>
<dbReference type="Pfam" id="PF00577">
    <property type="entry name" value="Usher"/>
    <property type="match status" value="1"/>
</dbReference>
<keyword evidence="6 10" id="KW-0732">Signal</keyword>
<evidence type="ECO:0000256" key="5">
    <source>
        <dbReference type="ARBA" id="ARBA00022692"/>
    </source>
</evidence>
<accession>A0ABW8JFJ0</accession>
<dbReference type="InterPro" id="IPR037224">
    <property type="entry name" value="PapC_N_sf"/>
</dbReference>
<organism evidence="13 14">
    <name type="scientific">Dyella jejuensis</name>
    <dbReference type="NCBI Taxonomy" id="1432009"/>
    <lineage>
        <taxon>Bacteria</taxon>
        <taxon>Pseudomonadati</taxon>
        <taxon>Pseudomonadota</taxon>
        <taxon>Gammaproteobacteria</taxon>
        <taxon>Lysobacterales</taxon>
        <taxon>Rhodanobacteraceae</taxon>
        <taxon>Dyella</taxon>
    </lineage>
</organism>
<dbReference type="EMBL" id="JADIKJ010000004">
    <property type="protein sequence ID" value="MFK2899835.1"/>
    <property type="molecule type" value="Genomic_DNA"/>
</dbReference>
<evidence type="ECO:0000256" key="2">
    <source>
        <dbReference type="ARBA" id="ARBA00008064"/>
    </source>
</evidence>
<evidence type="ECO:0000313" key="13">
    <source>
        <dbReference type="EMBL" id="MFK2899835.1"/>
    </source>
</evidence>
<evidence type="ECO:0000256" key="10">
    <source>
        <dbReference type="SAM" id="SignalP"/>
    </source>
</evidence>
<dbReference type="InterPro" id="IPR018030">
    <property type="entry name" value="Fimbrial_membr_usher_CS"/>
</dbReference>
<keyword evidence="14" id="KW-1185">Reference proteome</keyword>
<dbReference type="SUPFAM" id="SSF141729">
    <property type="entry name" value="FimD N-terminal domain-like"/>
    <property type="match status" value="1"/>
</dbReference>
<name>A0ABW8JFJ0_9GAMM</name>
<dbReference type="Gene3D" id="2.60.40.2070">
    <property type="match status" value="1"/>
</dbReference>
<comment type="similarity">
    <text evidence="2 9">Belongs to the fimbrial export usher family.</text>
</comment>
<dbReference type="Pfam" id="PF13954">
    <property type="entry name" value="PapC_N"/>
    <property type="match status" value="1"/>
</dbReference>
<evidence type="ECO:0000256" key="4">
    <source>
        <dbReference type="ARBA" id="ARBA00022452"/>
    </source>
</evidence>
<evidence type="ECO:0000259" key="12">
    <source>
        <dbReference type="Pfam" id="PF13954"/>
    </source>
</evidence>
<dbReference type="PANTHER" id="PTHR30451:SF20">
    <property type="entry name" value="FIMBRIAE USHER"/>
    <property type="match status" value="1"/>
</dbReference>
<feature type="domain" description="PapC-like C-terminal" evidence="11">
    <location>
        <begin position="836"/>
        <end position="901"/>
    </location>
</feature>
<dbReference type="Gene3D" id="2.60.40.3110">
    <property type="match status" value="1"/>
</dbReference>
<feature type="signal peptide" evidence="10">
    <location>
        <begin position="1"/>
        <end position="42"/>
    </location>
</feature>
<dbReference type="Proteomes" id="UP001620461">
    <property type="component" value="Unassembled WGS sequence"/>
</dbReference>
<dbReference type="InterPro" id="IPR042186">
    <property type="entry name" value="FimD_plug_dom"/>
</dbReference>
<keyword evidence="8 9" id="KW-0998">Cell outer membrane</keyword>
<keyword evidence="9" id="KW-1029">Fimbrium biogenesis</keyword>
<proteinExistence type="inferred from homology"/>
<evidence type="ECO:0000256" key="7">
    <source>
        <dbReference type="ARBA" id="ARBA00023136"/>
    </source>
</evidence>